<dbReference type="AlphaFoldDB" id="A0AAV1QNN0"/>
<accession>A0AAV1QNN0</accession>
<dbReference type="SMART" id="SM00392">
    <property type="entry name" value="PROF"/>
    <property type="match status" value="1"/>
</dbReference>
<keyword evidence="3" id="KW-0963">Cytoplasm</keyword>
<evidence type="ECO:0000256" key="3">
    <source>
        <dbReference type="ARBA" id="ARBA00022490"/>
    </source>
</evidence>
<evidence type="ECO:0000313" key="7">
    <source>
        <dbReference type="Proteomes" id="UP001314229"/>
    </source>
</evidence>
<dbReference type="PRINTS" id="PR01639">
    <property type="entry name" value="PROFILINMAML"/>
</dbReference>
<sequence length="141" mass="15133">MSWDSYIANMTAPESDGLVLLEEAAICGIVAPESVWASTSNFAMITAAEIKRLASDRKDFGQNGPVIAGTKCRLIRDNMDIEGLFCMDLKTSADEGGNTFNICVGKSIKAIVIAKGKKDTNGGQVSTKVFSIVEYLRKAGY</sequence>
<gene>
    <name evidence="6" type="ORF">FSCOSCO3_A024680</name>
</gene>
<comment type="similarity">
    <text evidence="2 5">Belongs to the profilin family.</text>
</comment>
<dbReference type="SUPFAM" id="SSF55770">
    <property type="entry name" value="Profilin (actin-binding protein)"/>
    <property type="match status" value="1"/>
</dbReference>
<dbReference type="Pfam" id="PF00235">
    <property type="entry name" value="Profilin"/>
    <property type="match status" value="1"/>
</dbReference>
<comment type="caution">
    <text evidence="6">The sequence shown here is derived from an EMBL/GenBank/DDBJ whole genome shotgun (WGS) entry which is preliminary data.</text>
</comment>
<dbReference type="PANTHER" id="PTHR13936:SF17">
    <property type="entry name" value="PROFILIN"/>
    <property type="match status" value="1"/>
</dbReference>
<dbReference type="InterPro" id="IPR048278">
    <property type="entry name" value="PFN"/>
</dbReference>
<reference evidence="6 7" key="1">
    <citation type="submission" date="2024-01" db="EMBL/GenBank/DDBJ databases">
        <authorList>
            <person name="Alioto T."/>
            <person name="Alioto T."/>
            <person name="Gomez Garrido J."/>
        </authorList>
    </citation>
    <scope>NUCLEOTIDE SEQUENCE [LARGE SCALE GENOMIC DNA]</scope>
</reference>
<dbReference type="GO" id="GO:0032233">
    <property type="term" value="P:positive regulation of actin filament bundle assembly"/>
    <property type="evidence" value="ECO:0007669"/>
    <property type="project" value="TreeGrafter"/>
</dbReference>
<dbReference type="InterPro" id="IPR005455">
    <property type="entry name" value="PFN_euk"/>
</dbReference>
<protein>
    <recommendedName>
        <fullName evidence="5">Profilin</fullName>
    </recommendedName>
</protein>
<dbReference type="InterPro" id="IPR005454">
    <property type="entry name" value="Profilin1/2/3_vertebrate"/>
</dbReference>
<organism evidence="6 7">
    <name type="scientific">Scomber scombrus</name>
    <name type="common">Atlantic mackerel</name>
    <name type="synonym">Scomber vernalis</name>
    <dbReference type="NCBI Taxonomy" id="13677"/>
    <lineage>
        <taxon>Eukaryota</taxon>
        <taxon>Metazoa</taxon>
        <taxon>Chordata</taxon>
        <taxon>Craniata</taxon>
        <taxon>Vertebrata</taxon>
        <taxon>Euteleostomi</taxon>
        <taxon>Actinopterygii</taxon>
        <taxon>Neopterygii</taxon>
        <taxon>Teleostei</taxon>
        <taxon>Neoteleostei</taxon>
        <taxon>Acanthomorphata</taxon>
        <taxon>Pelagiaria</taxon>
        <taxon>Scombriformes</taxon>
        <taxon>Scombridae</taxon>
        <taxon>Scomber</taxon>
    </lineage>
</organism>
<proteinExistence type="inferred from homology"/>
<comment type="subcellular location">
    <subcellularLocation>
        <location evidence="1">Cytoplasm</location>
        <location evidence="1">Cytoskeleton</location>
    </subcellularLocation>
</comment>
<dbReference type="InterPro" id="IPR036140">
    <property type="entry name" value="PFN_sf"/>
</dbReference>
<keyword evidence="5" id="KW-0009">Actin-binding</keyword>
<dbReference type="Proteomes" id="UP001314229">
    <property type="component" value="Unassembled WGS sequence"/>
</dbReference>
<dbReference type="GO" id="GO:0005856">
    <property type="term" value="C:cytoskeleton"/>
    <property type="evidence" value="ECO:0007669"/>
    <property type="project" value="UniProtKB-SubCell"/>
</dbReference>
<dbReference type="GO" id="GO:0005737">
    <property type="term" value="C:cytoplasm"/>
    <property type="evidence" value="ECO:0007669"/>
    <property type="project" value="TreeGrafter"/>
</dbReference>
<keyword evidence="7" id="KW-1185">Reference proteome</keyword>
<keyword evidence="4" id="KW-0206">Cytoskeleton</keyword>
<dbReference type="GO" id="GO:0030833">
    <property type="term" value="P:regulation of actin filament polymerization"/>
    <property type="evidence" value="ECO:0007669"/>
    <property type="project" value="TreeGrafter"/>
</dbReference>
<name>A0AAV1QNN0_SCOSC</name>
<evidence type="ECO:0000256" key="2">
    <source>
        <dbReference type="ARBA" id="ARBA00010058"/>
    </source>
</evidence>
<evidence type="ECO:0000313" key="6">
    <source>
        <dbReference type="EMBL" id="CAK6984635.1"/>
    </source>
</evidence>
<dbReference type="CDD" id="cd00148">
    <property type="entry name" value="PROF"/>
    <property type="match status" value="1"/>
</dbReference>
<dbReference type="GO" id="GO:0030036">
    <property type="term" value="P:actin cytoskeleton organization"/>
    <property type="evidence" value="ECO:0007669"/>
    <property type="project" value="InterPro"/>
</dbReference>
<dbReference type="Gene3D" id="3.30.450.30">
    <property type="entry name" value="Dynein light chain 2a, cytoplasmic"/>
    <property type="match status" value="1"/>
</dbReference>
<evidence type="ECO:0000256" key="1">
    <source>
        <dbReference type="ARBA" id="ARBA00004245"/>
    </source>
</evidence>
<dbReference type="EMBL" id="CAWUFR010002019">
    <property type="protein sequence ID" value="CAK6984635.1"/>
    <property type="molecule type" value="Genomic_DNA"/>
</dbReference>
<dbReference type="GO" id="GO:0003779">
    <property type="term" value="F:actin binding"/>
    <property type="evidence" value="ECO:0007669"/>
    <property type="project" value="UniProtKB-KW"/>
</dbReference>
<evidence type="ECO:0000256" key="4">
    <source>
        <dbReference type="ARBA" id="ARBA00023212"/>
    </source>
</evidence>
<evidence type="ECO:0000256" key="5">
    <source>
        <dbReference type="RuleBase" id="RU003909"/>
    </source>
</evidence>
<dbReference type="PANTHER" id="PTHR13936">
    <property type="entry name" value="PROFILIN"/>
    <property type="match status" value="1"/>
</dbReference>